<organism evidence="2 3">
    <name type="scientific">Christiangramia echinicola</name>
    <dbReference type="NCBI Taxonomy" id="279359"/>
    <lineage>
        <taxon>Bacteria</taxon>
        <taxon>Pseudomonadati</taxon>
        <taxon>Bacteroidota</taxon>
        <taxon>Flavobacteriia</taxon>
        <taxon>Flavobacteriales</taxon>
        <taxon>Flavobacteriaceae</taxon>
        <taxon>Christiangramia</taxon>
    </lineage>
</organism>
<name>A0A1H1L9H8_9FLAO</name>
<accession>A0A1H1L9H8</accession>
<feature type="domain" description="DinB-like" evidence="1">
    <location>
        <begin position="8"/>
        <end position="170"/>
    </location>
</feature>
<keyword evidence="3" id="KW-1185">Reference proteome</keyword>
<dbReference type="Pfam" id="PF12867">
    <property type="entry name" value="DinB_2"/>
    <property type="match status" value="1"/>
</dbReference>
<evidence type="ECO:0000313" key="3">
    <source>
        <dbReference type="Proteomes" id="UP000198858"/>
    </source>
</evidence>
<reference evidence="2 3" key="1">
    <citation type="submission" date="2016-10" db="EMBL/GenBank/DDBJ databases">
        <authorList>
            <person name="Varghese N."/>
            <person name="Submissions S."/>
        </authorList>
    </citation>
    <scope>NUCLEOTIDE SEQUENCE [LARGE SCALE GENOMIC DNA]</scope>
    <source>
        <strain evidence="2 3">Mar_2010_102</strain>
    </source>
</reference>
<protein>
    <submittedName>
        <fullName evidence="2">DinB superfamily protein</fullName>
    </submittedName>
</protein>
<sequence length="185" mass="21635">MNQWALQIDRITGDFINSFSVLSEEDLNWKPSPEVWSIAENIDHLITLNKTYFPIFAKLNKGNYKLPFIARFDFVVSFFGNMILKSVQADRKKKTKTFHIWKPSKRSYKKSILGRFEEHQSKFKQEIHLVEDRIKENAVISSPANKNIVYKLETALDILVTHEKRHFEQASEIYALLKVKKGMSG</sequence>
<dbReference type="InterPro" id="IPR034660">
    <property type="entry name" value="DinB/YfiT-like"/>
</dbReference>
<dbReference type="RefSeq" id="WP_089661263.1">
    <property type="nucleotide sequence ID" value="NZ_LT629745.1"/>
</dbReference>
<evidence type="ECO:0000313" key="2">
    <source>
        <dbReference type="EMBL" id="SDR70980.1"/>
    </source>
</evidence>
<dbReference type="Proteomes" id="UP000198858">
    <property type="component" value="Chromosome I"/>
</dbReference>
<dbReference type="Gene3D" id="1.20.120.450">
    <property type="entry name" value="dinb family like domain"/>
    <property type="match status" value="1"/>
</dbReference>
<dbReference type="STRING" id="1250231.SAMN04488552_0637"/>
<dbReference type="EMBL" id="LT629745">
    <property type="protein sequence ID" value="SDR70980.1"/>
    <property type="molecule type" value="Genomic_DNA"/>
</dbReference>
<dbReference type="InterPro" id="IPR024775">
    <property type="entry name" value="DinB-like"/>
</dbReference>
<proteinExistence type="predicted"/>
<dbReference type="SUPFAM" id="SSF109854">
    <property type="entry name" value="DinB/YfiT-like putative metalloenzymes"/>
    <property type="match status" value="1"/>
</dbReference>
<dbReference type="AlphaFoldDB" id="A0A1H1L9H8"/>
<gene>
    <name evidence="2" type="ORF">SAMN04488552_0637</name>
</gene>
<evidence type="ECO:0000259" key="1">
    <source>
        <dbReference type="Pfam" id="PF12867"/>
    </source>
</evidence>